<feature type="region of interest" description="Disordered" evidence="1">
    <location>
        <begin position="1"/>
        <end position="22"/>
    </location>
</feature>
<dbReference type="EMBL" id="JARAKH010000025">
    <property type="protein sequence ID" value="KAK8390676.1"/>
    <property type="molecule type" value="Genomic_DNA"/>
</dbReference>
<gene>
    <name evidence="2" type="ORF">O3P69_010406</name>
</gene>
<dbReference type="Proteomes" id="UP001487740">
    <property type="component" value="Unassembled WGS sequence"/>
</dbReference>
<comment type="caution">
    <text evidence="2">The sequence shown here is derived from an EMBL/GenBank/DDBJ whole genome shotgun (WGS) entry which is preliminary data.</text>
</comment>
<dbReference type="AlphaFoldDB" id="A0AAW0TT47"/>
<reference evidence="2 3" key="1">
    <citation type="submission" date="2023-03" db="EMBL/GenBank/DDBJ databases">
        <title>High-quality genome of Scylla paramamosain provides insights in environmental adaptation.</title>
        <authorList>
            <person name="Zhang L."/>
        </authorList>
    </citation>
    <scope>NUCLEOTIDE SEQUENCE [LARGE SCALE GENOMIC DNA]</scope>
    <source>
        <strain evidence="2">LZ_2023a</strain>
        <tissue evidence="2">Muscle</tissue>
    </source>
</reference>
<evidence type="ECO:0000256" key="1">
    <source>
        <dbReference type="SAM" id="MobiDB-lite"/>
    </source>
</evidence>
<name>A0AAW0TT47_SCYPA</name>
<evidence type="ECO:0000313" key="3">
    <source>
        <dbReference type="Proteomes" id="UP001487740"/>
    </source>
</evidence>
<evidence type="ECO:0000313" key="2">
    <source>
        <dbReference type="EMBL" id="KAK8390676.1"/>
    </source>
</evidence>
<proteinExistence type="predicted"/>
<keyword evidence="3" id="KW-1185">Reference proteome</keyword>
<accession>A0AAW0TT47</accession>
<sequence length="80" mass="9035">MSGDPGTEPGKHQRYLGYSESGGTKHSVDFYKRPHTCLRKCFPQRHKSCGMTSAMRPAQGVLPLRAWRGHKCHIRDQSVP</sequence>
<protein>
    <submittedName>
        <fullName evidence="2">Uncharacterized protein</fullName>
    </submittedName>
</protein>
<organism evidence="2 3">
    <name type="scientific">Scylla paramamosain</name>
    <name type="common">Mud crab</name>
    <dbReference type="NCBI Taxonomy" id="85552"/>
    <lineage>
        <taxon>Eukaryota</taxon>
        <taxon>Metazoa</taxon>
        <taxon>Ecdysozoa</taxon>
        <taxon>Arthropoda</taxon>
        <taxon>Crustacea</taxon>
        <taxon>Multicrustacea</taxon>
        <taxon>Malacostraca</taxon>
        <taxon>Eumalacostraca</taxon>
        <taxon>Eucarida</taxon>
        <taxon>Decapoda</taxon>
        <taxon>Pleocyemata</taxon>
        <taxon>Brachyura</taxon>
        <taxon>Eubrachyura</taxon>
        <taxon>Portunoidea</taxon>
        <taxon>Portunidae</taxon>
        <taxon>Portuninae</taxon>
        <taxon>Scylla</taxon>
    </lineage>
</organism>